<evidence type="ECO:0000313" key="2">
    <source>
        <dbReference type="Proteomes" id="UP000054742"/>
    </source>
</evidence>
<reference evidence="1 2" key="1">
    <citation type="submission" date="2015-11" db="EMBL/GenBank/DDBJ databases">
        <title>Genomic analysis of 38 Legionella species identifies large and diverse effector repertoires.</title>
        <authorList>
            <person name="Burstein D."/>
            <person name="Amaro F."/>
            <person name="Zusman T."/>
            <person name="Lifshitz Z."/>
            <person name="Cohen O."/>
            <person name="Gilbert J.A."/>
            <person name="Pupko T."/>
            <person name="Shuman H.A."/>
            <person name="Segal G."/>
        </authorList>
    </citation>
    <scope>NUCLEOTIDE SEQUENCE [LARGE SCALE GENOMIC DNA]</scope>
    <source>
        <strain evidence="1 2">ATCC 43878</strain>
    </source>
</reference>
<dbReference type="OrthoDB" id="5654420at2"/>
<evidence type="ECO:0000313" key="1">
    <source>
        <dbReference type="EMBL" id="KTC84958.1"/>
    </source>
</evidence>
<gene>
    <name evidence="1" type="ORF">Lbru_1173</name>
</gene>
<dbReference type="EMBL" id="LNXV01000008">
    <property type="protein sequence ID" value="KTC84958.1"/>
    <property type="molecule type" value="Genomic_DNA"/>
</dbReference>
<proteinExistence type="predicted"/>
<keyword evidence="2" id="KW-1185">Reference proteome</keyword>
<dbReference type="PATRIC" id="fig|29422.6.peg.1240"/>
<dbReference type="STRING" id="29422.Lbru_1173"/>
<dbReference type="Proteomes" id="UP000054742">
    <property type="component" value="Unassembled WGS sequence"/>
</dbReference>
<organism evidence="1 2">
    <name type="scientific">Legionella brunensis</name>
    <dbReference type="NCBI Taxonomy" id="29422"/>
    <lineage>
        <taxon>Bacteria</taxon>
        <taxon>Pseudomonadati</taxon>
        <taxon>Pseudomonadota</taxon>
        <taxon>Gammaproteobacteria</taxon>
        <taxon>Legionellales</taxon>
        <taxon>Legionellaceae</taxon>
        <taxon>Legionella</taxon>
    </lineage>
</organism>
<protein>
    <submittedName>
        <fullName evidence="1">Uncharacterized protein</fullName>
    </submittedName>
</protein>
<dbReference type="RefSeq" id="WP_058441249.1">
    <property type="nucleotide sequence ID" value="NZ_CAAAHU010000006.1"/>
</dbReference>
<dbReference type="AlphaFoldDB" id="A0A0W0SNS5"/>
<accession>A0A0W0SNS5</accession>
<name>A0A0W0SNS5_9GAMM</name>
<sequence>MSDIYYWRENIGEEDLLTTFKQEIEQLLAGDYKSLHLEQLHGVSGVSLYSIRVNRETRLLLTTHKGKLCLLDAVYNHDCHKNTSEILVC</sequence>
<comment type="caution">
    <text evidence="1">The sequence shown here is derived from an EMBL/GenBank/DDBJ whole genome shotgun (WGS) entry which is preliminary data.</text>
</comment>